<organism evidence="1 2">
    <name type="scientific">Halovenus rubra</name>
    <dbReference type="NCBI Taxonomy" id="869890"/>
    <lineage>
        <taxon>Archaea</taxon>
        <taxon>Methanobacteriati</taxon>
        <taxon>Methanobacteriota</taxon>
        <taxon>Stenosarchaea group</taxon>
        <taxon>Halobacteria</taxon>
        <taxon>Halobacteriales</taxon>
        <taxon>Haloarculaceae</taxon>
        <taxon>Halovenus</taxon>
    </lineage>
</organism>
<dbReference type="RefSeq" id="WP_267638883.1">
    <property type="nucleotide sequence ID" value="NZ_JAODIY010000044.1"/>
</dbReference>
<gene>
    <name evidence="1" type="ORF">ACFQJ7_08710</name>
</gene>
<name>A0ABD5X6K3_9EURY</name>
<protein>
    <submittedName>
        <fullName evidence="1">Uncharacterized protein</fullName>
    </submittedName>
</protein>
<evidence type="ECO:0000313" key="1">
    <source>
        <dbReference type="EMBL" id="MFC7126114.1"/>
    </source>
</evidence>
<comment type="caution">
    <text evidence="1">The sequence shown here is derived from an EMBL/GenBank/DDBJ whole genome shotgun (WGS) entry which is preliminary data.</text>
</comment>
<evidence type="ECO:0000313" key="2">
    <source>
        <dbReference type="Proteomes" id="UP001596414"/>
    </source>
</evidence>
<dbReference type="AlphaFoldDB" id="A0ABD5X6K3"/>
<sequence>MNFKIDKEMLIEIQYGDEFTTQVEDGESDPYVGMRILAQDSYIYGSDNRVPKNWVTYLLNSLLESISDVVNTEKAVITNQNGPSYFVIEPLNETEVSIANVLTYDGIDDQEERLPTTDSVTISTEAYITEIIRASKELYKRIVSANPNLTDSRNIKLLEGNLSQAKDTLESK</sequence>
<dbReference type="EMBL" id="JBHSZQ010000015">
    <property type="protein sequence ID" value="MFC7126114.1"/>
    <property type="molecule type" value="Genomic_DNA"/>
</dbReference>
<reference evidence="1 2" key="1">
    <citation type="journal article" date="2014" name="Int. J. Syst. Evol. Microbiol.">
        <title>Complete genome sequence of Corynebacterium casei LMG S-19264T (=DSM 44701T), isolated from a smear-ripened cheese.</title>
        <authorList>
            <consortium name="US DOE Joint Genome Institute (JGI-PGF)"/>
            <person name="Walter F."/>
            <person name="Albersmeier A."/>
            <person name="Kalinowski J."/>
            <person name="Ruckert C."/>
        </authorList>
    </citation>
    <scope>NUCLEOTIDE SEQUENCE [LARGE SCALE GENOMIC DNA]</scope>
    <source>
        <strain evidence="1 2">CGMCC 4.7215</strain>
    </source>
</reference>
<proteinExistence type="predicted"/>
<accession>A0ABD5X6K3</accession>
<dbReference type="Proteomes" id="UP001596414">
    <property type="component" value="Unassembled WGS sequence"/>
</dbReference>